<gene>
    <name evidence="2" type="ORF">MSMAW_0125</name>
</gene>
<proteinExistence type="predicted"/>
<keyword evidence="1" id="KW-0472">Membrane</keyword>
<evidence type="ECO:0000256" key="1">
    <source>
        <dbReference type="SAM" id="Phobius"/>
    </source>
</evidence>
<dbReference type="HOGENOM" id="CLU_176004_1_0_2"/>
<sequence length="87" mass="9061">MLLSIISSSAISSSAISSSAISMVTSPGIPQYGAAVVVGLISLLSLKEILSASEHWNRSLDSSFNMTILPLLFSFAAIVVYKVTGVI</sequence>
<keyword evidence="1" id="KW-0812">Transmembrane</keyword>
<dbReference type="Proteomes" id="UP000033058">
    <property type="component" value="Chromosome"/>
</dbReference>
<reference evidence="2 3" key="1">
    <citation type="submission" date="2014-07" db="EMBL/GenBank/DDBJ databases">
        <title>Methanogenic archaea and the global carbon cycle.</title>
        <authorList>
            <person name="Henriksen J.R."/>
            <person name="Luke J."/>
            <person name="Reinhart S."/>
            <person name="Benedict M.N."/>
            <person name="Youngblut N.D."/>
            <person name="Metcalf M.E."/>
            <person name="Whitaker R.J."/>
            <person name="Metcalf W.W."/>
        </authorList>
    </citation>
    <scope>NUCLEOTIDE SEQUENCE [LARGE SCALE GENOMIC DNA]</scope>
    <source>
        <strain evidence="2 3">WWM610</strain>
    </source>
</reference>
<accession>A0A0E3LEJ2</accession>
<protein>
    <submittedName>
        <fullName evidence="2">Uncharacterized protein</fullName>
    </submittedName>
</protein>
<feature type="transmembrane region" description="Helical" evidence="1">
    <location>
        <begin position="62"/>
        <end position="81"/>
    </location>
</feature>
<keyword evidence="1" id="KW-1133">Transmembrane helix</keyword>
<evidence type="ECO:0000313" key="3">
    <source>
        <dbReference type="Proteomes" id="UP000033058"/>
    </source>
</evidence>
<evidence type="ECO:0000313" key="2">
    <source>
        <dbReference type="EMBL" id="AKB39116.1"/>
    </source>
</evidence>
<dbReference type="AlphaFoldDB" id="A0A0E3LEJ2"/>
<dbReference type="GeneID" id="24849719"/>
<name>A0A0E3LEJ2_METMZ</name>
<dbReference type="EMBL" id="CP009509">
    <property type="protein sequence ID" value="AKB39116.1"/>
    <property type="molecule type" value="Genomic_DNA"/>
</dbReference>
<dbReference type="PATRIC" id="fig|1434117.4.peg.142"/>
<dbReference type="RefSeq" id="WP_015411649.1">
    <property type="nucleotide sequence ID" value="NZ_CP009509.1"/>
</dbReference>
<organism evidence="2 3">
    <name type="scientific">Methanosarcina mazei WWM610</name>
    <dbReference type="NCBI Taxonomy" id="1434117"/>
    <lineage>
        <taxon>Archaea</taxon>
        <taxon>Methanobacteriati</taxon>
        <taxon>Methanobacteriota</taxon>
        <taxon>Stenosarchaea group</taxon>
        <taxon>Methanomicrobia</taxon>
        <taxon>Methanosarcinales</taxon>
        <taxon>Methanosarcinaceae</taxon>
        <taxon>Methanosarcina</taxon>
    </lineage>
</organism>